<dbReference type="Proteomes" id="UP000075243">
    <property type="component" value="Chromosome 4"/>
</dbReference>
<dbReference type="InterPro" id="IPR043128">
    <property type="entry name" value="Rev_trsase/Diguanyl_cyclase"/>
</dbReference>
<organism evidence="2 3">
    <name type="scientific">Cajanus cajan</name>
    <name type="common">Pigeon pea</name>
    <name type="synonym">Cajanus indicus</name>
    <dbReference type="NCBI Taxonomy" id="3821"/>
    <lineage>
        <taxon>Eukaryota</taxon>
        <taxon>Viridiplantae</taxon>
        <taxon>Streptophyta</taxon>
        <taxon>Embryophyta</taxon>
        <taxon>Tracheophyta</taxon>
        <taxon>Spermatophyta</taxon>
        <taxon>Magnoliopsida</taxon>
        <taxon>eudicotyledons</taxon>
        <taxon>Gunneridae</taxon>
        <taxon>Pentapetalae</taxon>
        <taxon>rosids</taxon>
        <taxon>fabids</taxon>
        <taxon>Fabales</taxon>
        <taxon>Fabaceae</taxon>
        <taxon>Papilionoideae</taxon>
        <taxon>50 kb inversion clade</taxon>
        <taxon>NPAAA clade</taxon>
        <taxon>indigoferoid/millettioid clade</taxon>
        <taxon>Phaseoleae</taxon>
        <taxon>Cajanus</taxon>
    </lineage>
</organism>
<dbReference type="Pfam" id="PF00078">
    <property type="entry name" value="RVT_1"/>
    <property type="match status" value="1"/>
</dbReference>
<dbReference type="Gramene" id="C.cajan_21954.t">
    <property type="protein sequence ID" value="C.cajan_21954.t"/>
    <property type="gene ID" value="C.cajan_21954"/>
</dbReference>
<evidence type="ECO:0000259" key="1">
    <source>
        <dbReference type="Pfam" id="PF00078"/>
    </source>
</evidence>
<protein>
    <submittedName>
        <fullName evidence="2">Transposon Ty3-G Gag-Pol polyprotein</fullName>
    </submittedName>
</protein>
<gene>
    <name evidence="2" type="ORF">KK1_022606</name>
</gene>
<dbReference type="SUPFAM" id="SSF56672">
    <property type="entry name" value="DNA/RNA polymerases"/>
    <property type="match status" value="1"/>
</dbReference>
<sequence>MTTIAHPKSYKLQWLNEAGPIKFKDQVNIPFSIGKYKDEVLNDIIPMDASHILLGRPWKFDRQAIYNELTNKICLVHLGKKYTLTPLSPYKSQFSIKHSIKQCLLVEKPFYLLYSKETLATISFELKSLPNGVQNLLQEFENLPPQEVPSGLPPLRGIEHQIDLVSRASLPKKFSYKTNPQEIKEIETQSPYVVLILLVPEKDSTWRMYIDFRVINNITIKYRYSIPWLDDMLDELRVALIFSKIDLKNGYHQIRIKKGDK</sequence>
<dbReference type="EMBL" id="CM003606">
    <property type="protein sequence ID" value="KYP68956.1"/>
    <property type="molecule type" value="Genomic_DNA"/>
</dbReference>
<reference evidence="2 3" key="1">
    <citation type="journal article" date="2012" name="Nat. Biotechnol.">
        <title>Draft genome sequence of pigeonpea (Cajanus cajan), an orphan legume crop of resource-poor farmers.</title>
        <authorList>
            <person name="Varshney R.K."/>
            <person name="Chen W."/>
            <person name="Li Y."/>
            <person name="Bharti A.K."/>
            <person name="Saxena R.K."/>
            <person name="Schlueter J.A."/>
            <person name="Donoghue M.T."/>
            <person name="Azam S."/>
            <person name="Fan G."/>
            <person name="Whaley A.M."/>
            <person name="Farmer A.D."/>
            <person name="Sheridan J."/>
            <person name="Iwata A."/>
            <person name="Tuteja R."/>
            <person name="Penmetsa R.V."/>
            <person name="Wu W."/>
            <person name="Upadhyaya H.D."/>
            <person name="Yang S.P."/>
            <person name="Shah T."/>
            <person name="Saxena K.B."/>
            <person name="Michael T."/>
            <person name="McCombie W.R."/>
            <person name="Yang B."/>
            <person name="Zhang G."/>
            <person name="Yang H."/>
            <person name="Wang J."/>
            <person name="Spillane C."/>
            <person name="Cook D.R."/>
            <person name="May G.D."/>
            <person name="Xu X."/>
            <person name="Jackson S.A."/>
        </authorList>
    </citation>
    <scope>NUCLEOTIDE SEQUENCE [LARGE SCALE GENOMIC DNA]</scope>
    <source>
        <strain evidence="3">cv. Asha</strain>
    </source>
</reference>
<dbReference type="Gene3D" id="3.10.10.10">
    <property type="entry name" value="HIV Type 1 Reverse Transcriptase, subunit A, domain 1"/>
    <property type="match status" value="1"/>
</dbReference>
<dbReference type="AlphaFoldDB" id="A0A151TPP2"/>
<dbReference type="InterPro" id="IPR043502">
    <property type="entry name" value="DNA/RNA_pol_sf"/>
</dbReference>
<feature type="domain" description="Reverse transcriptase" evidence="1">
    <location>
        <begin position="199"/>
        <end position="260"/>
    </location>
</feature>
<name>A0A151TPP2_CAJCA</name>
<dbReference type="PANTHER" id="PTHR35046">
    <property type="entry name" value="ZINC KNUCKLE (CCHC-TYPE) FAMILY PROTEIN"/>
    <property type="match status" value="1"/>
</dbReference>
<proteinExistence type="predicted"/>
<dbReference type="PANTHER" id="PTHR35046:SF9">
    <property type="entry name" value="RNA-DIRECTED DNA POLYMERASE"/>
    <property type="match status" value="1"/>
</dbReference>
<evidence type="ECO:0000313" key="3">
    <source>
        <dbReference type="Proteomes" id="UP000075243"/>
    </source>
</evidence>
<dbReference type="Gene3D" id="3.30.70.270">
    <property type="match status" value="1"/>
</dbReference>
<accession>A0A151TPP2</accession>
<keyword evidence="3" id="KW-1185">Reference proteome</keyword>
<evidence type="ECO:0000313" key="2">
    <source>
        <dbReference type="EMBL" id="KYP68956.1"/>
    </source>
</evidence>
<dbReference type="InterPro" id="IPR000477">
    <property type="entry name" value="RT_dom"/>
</dbReference>